<evidence type="ECO:0000259" key="9">
    <source>
        <dbReference type="PROSITE" id="PS50825"/>
    </source>
</evidence>
<dbReference type="InterPro" id="IPR000033">
    <property type="entry name" value="LDLR_classB_rpt"/>
</dbReference>
<evidence type="ECO:0000313" key="11">
    <source>
        <dbReference type="EnsemblMetazoa" id="CapteP223222"/>
    </source>
</evidence>
<dbReference type="Gene3D" id="2.10.70.10">
    <property type="entry name" value="Complement Module, domain 1"/>
    <property type="match status" value="2"/>
</dbReference>
<dbReference type="InterPro" id="IPR011042">
    <property type="entry name" value="6-blade_b-propeller_TolB-like"/>
</dbReference>
<evidence type="ECO:0000256" key="6">
    <source>
        <dbReference type="SAM" id="Phobius"/>
    </source>
</evidence>
<name>X2AU42_CAPTE</name>
<dbReference type="GO" id="GO:0005576">
    <property type="term" value="C:extracellular region"/>
    <property type="evidence" value="ECO:0007669"/>
    <property type="project" value="InterPro"/>
</dbReference>
<keyword evidence="1" id="KW-0677">Repeat</keyword>
<evidence type="ECO:0000259" key="8">
    <source>
        <dbReference type="PROSITE" id="PS50184"/>
    </source>
</evidence>
<keyword evidence="6" id="KW-1133">Transmembrane helix</keyword>
<evidence type="ECO:0000256" key="2">
    <source>
        <dbReference type="ARBA" id="ARBA00023157"/>
    </source>
</evidence>
<dbReference type="SMART" id="SM00214">
    <property type="entry name" value="VWC"/>
    <property type="match status" value="1"/>
</dbReference>
<dbReference type="InterPro" id="IPR050778">
    <property type="entry name" value="Cueball_EGF_LRP_Nidogen"/>
</dbReference>
<dbReference type="InterPro" id="IPR036645">
    <property type="entry name" value="Elafin-like_sf"/>
</dbReference>
<evidence type="ECO:0000259" key="10">
    <source>
        <dbReference type="PROSITE" id="PS51390"/>
    </source>
</evidence>
<feature type="transmembrane region" description="Helical" evidence="6">
    <location>
        <begin position="1622"/>
        <end position="1647"/>
    </location>
</feature>
<dbReference type="SMART" id="SM01411">
    <property type="entry name" value="Ephrin_rec_like"/>
    <property type="match status" value="2"/>
</dbReference>
<dbReference type="InterPro" id="IPR000742">
    <property type="entry name" value="EGF"/>
</dbReference>
<evidence type="ECO:0008006" key="13">
    <source>
        <dbReference type="Google" id="ProtNLM"/>
    </source>
</evidence>
<dbReference type="PROSITE" id="PS01248">
    <property type="entry name" value="EGF_LAM_1"/>
    <property type="match status" value="1"/>
</dbReference>
<feature type="domain" description="EGF-like" evidence="7">
    <location>
        <begin position="963"/>
        <end position="1000"/>
    </location>
</feature>
<keyword evidence="2 3" id="KW-1015">Disulfide bond</keyword>
<keyword evidence="3" id="KW-0245">EGF-like domain</keyword>
<dbReference type="PROSITE" id="PS50825">
    <property type="entry name" value="HYR"/>
    <property type="match status" value="1"/>
</dbReference>
<evidence type="ECO:0000313" key="12">
    <source>
        <dbReference type="Proteomes" id="UP000014760"/>
    </source>
</evidence>
<evidence type="ECO:0000259" key="7">
    <source>
        <dbReference type="PROSITE" id="PS50026"/>
    </source>
</evidence>
<evidence type="ECO:0000256" key="5">
    <source>
        <dbReference type="SAM" id="MobiDB-lite"/>
    </source>
</evidence>
<dbReference type="InterPro" id="IPR002049">
    <property type="entry name" value="LE_dom"/>
</dbReference>
<dbReference type="Gene3D" id="4.10.75.10">
    <property type="entry name" value="Elafin-like"/>
    <property type="match status" value="1"/>
</dbReference>
<reference evidence="12" key="1">
    <citation type="submission" date="2012-12" db="EMBL/GenBank/DDBJ databases">
        <authorList>
            <person name="Hellsten U."/>
            <person name="Grimwood J."/>
            <person name="Chapman J.A."/>
            <person name="Shapiro H."/>
            <person name="Aerts A."/>
            <person name="Otillar R.P."/>
            <person name="Terry A.Y."/>
            <person name="Boore J.L."/>
            <person name="Simakov O."/>
            <person name="Marletaz F."/>
            <person name="Cho S.-J."/>
            <person name="Edsinger-Gonzales E."/>
            <person name="Havlak P."/>
            <person name="Kuo D.-H."/>
            <person name="Larsson T."/>
            <person name="Lv J."/>
            <person name="Arendt D."/>
            <person name="Savage R."/>
            <person name="Osoegawa K."/>
            <person name="de Jong P."/>
            <person name="Lindberg D.R."/>
            <person name="Seaver E.C."/>
            <person name="Weisblat D.A."/>
            <person name="Putnam N.H."/>
            <person name="Grigoriev I.V."/>
            <person name="Rokhsar D.S."/>
        </authorList>
    </citation>
    <scope>NUCLEOTIDE SEQUENCE</scope>
    <source>
        <strain evidence="12">I ESC-2004</strain>
    </source>
</reference>
<dbReference type="InterPro" id="IPR008197">
    <property type="entry name" value="WAP_dom"/>
</dbReference>
<evidence type="ECO:0000256" key="4">
    <source>
        <dbReference type="PROSITE-ProRule" id="PRU00461"/>
    </source>
</evidence>
<dbReference type="Gene3D" id="2.10.50.10">
    <property type="entry name" value="Tumor Necrosis Factor Receptor, subunit A, domain 2"/>
    <property type="match status" value="1"/>
</dbReference>
<dbReference type="SUPFAM" id="SSF57256">
    <property type="entry name" value="Elafin-like"/>
    <property type="match status" value="1"/>
</dbReference>
<dbReference type="EnsemblMetazoa" id="CapteT223222">
    <property type="protein sequence ID" value="CapteP223222"/>
    <property type="gene ID" value="CapteG223222"/>
</dbReference>
<feature type="region of interest" description="Disordered" evidence="5">
    <location>
        <begin position="1791"/>
        <end position="1844"/>
    </location>
</feature>
<keyword evidence="12" id="KW-1185">Reference proteome</keyword>
<dbReference type="PROSITE" id="PS00022">
    <property type="entry name" value="EGF_1"/>
    <property type="match status" value="1"/>
</dbReference>
<evidence type="ECO:0000256" key="1">
    <source>
        <dbReference type="ARBA" id="ARBA00022737"/>
    </source>
</evidence>
<evidence type="ECO:0000256" key="3">
    <source>
        <dbReference type="PROSITE-ProRule" id="PRU00076"/>
    </source>
</evidence>
<reference evidence="12" key="2">
    <citation type="journal article" date="2013" name="Nature">
        <title>Insights into bilaterian evolution from three spiralian genomes.</title>
        <authorList>
            <person name="Simakov O."/>
            <person name="Marletaz F."/>
            <person name="Cho S.J."/>
            <person name="Edsinger-Gonzales E."/>
            <person name="Havlak P."/>
            <person name="Hellsten U."/>
            <person name="Kuo D.H."/>
            <person name="Larsson T."/>
            <person name="Lv J."/>
            <person name="Arendt D."/>
            <person name="Savage R."/>
            <person name="Osoegawa K."/>
            <person name="de Jong P."/>
            <person name="Grimwood J."/>
            <person name="Chapman J.A."/>
            <person name="Shapiro H."/>
            <person name="Aerts A."/>
            <person name="Otillar R.P."/>
            <person name="Terry A.Y."/>
            <person name="Boore J.L."/>
            <person name="Grigoriev I.V."/>
            <person name="Lindberg D.R."/>
            <person name="Seaver E.C."/>
            <person name="Weisblat D.A."/>
            <person name="Putnam N.H."/>
            <person name="Rokhsar D.S."/>
        </authorList>
    </citation>
    <scope>NUCLEOTIDE SEQUENCE</scope>
    <source>
        <strain evidence="12">I ESC-2004</strain>
    </source>
</reference>
<dbReference type="OMA" id="WISNHIY"/>
<dbReference type="Pfam" id="PF00093">
    <property type="entry name" value="VWC"/>
    <property type="match status" value="1"/>
</dbReference>
<dbReference type="GO" id="GO:0030414">
    <property type="term" value="F:peptidase inhibitor activity"/>
    <property type="evidence" value="ECO:0007669"/>
    <property type="project" value="InterPro"/>
</dbReference>
<dbReference type="SUPFAM" id="SSF57184">
    <property type="entry name" value="Growth factor receptor domain"/>
    <property type="match status" value="1"/>
</dbReference>
<dbReference type="InterPro" id="IPR009030">
    <property type="entry name" value="Growth_fac_rcpt_cys_sf"/>
</dbReference>
<reference evidence="11" key="3">
    <citation type="submission" date="2015-06" db="UniProtKB">
        <authorList>
            <consortium name="EnsemblMetazoa"/>
        </authorList>
    </citation>
    <scope>IDENTIFICATION</scope>
</reference>
<dbReference type="CDD" id="cd00033">
    <property type="entry name" value="CCP"/>
    <property type="match status" value="1"/>
</dbReference>
<dbReference type="InterPro" id="IPR001007">
    <property type="entry name" value="VWF_dom"/>
</dbReference>
<dbReference type="HOGENOM" id="CLU_248432_0_0_1"/>
<dbReference type="Proteomes" id="UP000014760">
    <property type="component" value="Unassembled WGS sequence"/>
</dbReference>
<dbReference type="PROSITE" id="PS50184">
    <property type="entry name" value="VWFC_2"/>
    <property type="match status" value="1"/>
</dbReference>
<proteinExistence type="predicted"/>
<feature type="domain" description="WAP" evidence="10">
    <location>
        <begin position="1052"/>
        <end position="1101"/>
    </location>
</feature>
<dbReference type="InterPro" id="IPR003410">
    <property type="entry name" value="HYR_dom"/>
</dbReference>
<dbReference type="PROSITE" id="PS51120">
    <property type="entry name" value="LDLRB"/>
    <property type="match status" value="1"/>
</dbReference>
<feature type="disulfide bond" evidence="3">
    <location>
        <begin position="971"/>
        <end position="988"/>
    </location>
</feature>
<dbReference type="PANTHER" id="PTHR46513">
    <property type="entry name" value="VITELLOGENIN RECEPTOR-LIKE PROTEIN-RELATED-RELATED"/>
    <property type="match status" value="1"/>
</dbReference>
<dbReference type="SMART" id="SM00217">
    <property type="entry name" value="WAP"/>
    <property type="match status" value="1"/>
</dbReference>
<dbReference type="Pfam" id="PF02494">
    <property type="entry name" value="HYR"/>
    <property type="match status" value="1"/>
</dbReference>
<accession>X2AU42</accession>
<dbReference type="SMART" id="SM00135">
    <property type="entry name" value="LY"/>
    <property type="match status" value="9"/>
</dbReference>
<dbReference type="PROSITE" id="PS50026">
    <property type="entry name" value="EGF_3"/>
    <property type="match status" value="1"/>
</dbReference>
<dbReference type="InterPro" id="IPR000436">
    <property type="entry name" value="Sushi_SCR_CCP_dom"/>
</dbReference>
<keyword evidence="6" id="KW-0472">Membrane</keyword>
<dbReference type="Gene3D" id="2.120.10.30">
    <property type="entry name" value="TolB, C-terminal domain"/>
    <property type="match status" value="3"/>
</dbReference>
<organism evidence="11 12">
    <name type="scientific">Capitella teleta</name>
    <name type="common">Polychaete worm</name>
    <dbReference type="NCBI Taxonomy" id="283909"/>
    <lineage>
        <taxon>Eukaryota</taxon>
        <taxon>Metazoa</taxon>
        <taxon>Spiralia</taxon>
        <taxon>Lophotrochozoa</taxon>
        <taxon>Annelida</taxon>
        <taxon>Polychaeta</taxon>
        <taxon>Sedentaria</taxon>
        <taxon>Scolecida</taxon>
        <taxon>Capitellidae</taxon>
        <taxon>Capitella</taxon>
    </lineage>
</organism>
<dbReference type="PANTHER" id="PTHR46513:SF13">
    <property type="entry name" value="EGF-LIKE DOMAIN-CONTAINING PROTEIN"/>
    <property type="match status" value="1"/>
</dbReference>
<dbReference type="PROSITE" id="PS51390">
    <property type="entry name" value="WAP"/>
    <property type="match status" value="1"/>
</dbReference>
<keyword evidence="6" id="KW-0812">Transmembrane</keyword>
<feature type="repeat" description="LDL-receptor class B" evidence="4">
    <location>
        <begin position="130"/>
        <end position="172"/>
    </location>
</feature>
<feature type="disulfide bond" evidence="3">
    <location>
        <begin position="990"/>
        <end position="999"/>
    </location>
</feature>
<dbReference type="SUPFAM" id="SSF63825">
    <property type="entry name" value="YWTD domain"/>
    <property type="match status" value="3"/>
</dbReference>
<feature type="transmembrane region" description="Helical" evidence="6">
    <location>
        <begin position="1717"/>
        <end position="1738"/>
    </location>
</feature>
<feature type="domain" description="VWFC" evidence="8">
    <location>
        <begin position="1104"/>
        <end position="1172"/>
    </location>
</feature>
<protein>
    <recommendedName>
        <fullName evidence="13">HYR domain-containing protein</fullName>
    </recommendedName>
</protein>
<feature type="disulfide bond" evidence="3">
    <location>
        <begin position="967"/>
        <end position="977"/>
    </location>
</feature>
<dbReference type="CDD" id="cd00199">
    <property type="entry name" value="WAP"/>
    <property type="match status" value="1"/>
</dbReference>
<dbReference type="EMBL" id="AMQN01013908">
    <property type="status" value="NOT_ANNOTATED_CDS"/>
    <property type="molecule type" value="Genomic_DNA"/>
</dbReference>
<sequence length="1844" mass="202273">MYGAHTLRDILFTRSSQIFSDEAGEACSFRTFYIVDSSTDGLFIATVNHILFDNGGSEPPVSVYNNSYGRIVGLAYDHSESLLFWSDIDASAKGIFRASVGSGGSLSDIRHIVSDDVDEVNGLSVDFVSKHVYWTDAGKRSIELSDYEGTNRRVLNIQGLFIPRGILVDPIQMWVYWNDQGSGVIGKCRPDGSDLSYFDLDDIEWPNQMAWDAANSQLYFVDSKPKALKYYKNDEVTTVVTFDQIDGNNIFGLALHNGYAYVSVWNSGQVLKVDLSSAAVTVERNALSKAKAMFSLLYWTAQTTRPSNNEKRCSCPSFGGKVLYNNNQCREPINILLYTSADLGEVAYFTNDPNYDTTDRYLVARSLRPVAVHYNPVTKTVFWSDVTERTIRKAKLDGSDSEILLSFNHSIGVVDGVLLVAMVTILMLSITVGLVVDPKHNLLYYSNMGFVEVDGASYAWHKIEGVSLSDIEERRVIIDSVERPRGLTLTEDKLVYTDWGSQASVSSAEKNGSQSTVLQSGLDNPNGVYVIGSDIFLVDSHDKARRADTPADTDLGSLYLFNANGGSDTQLLNNANLKVPFGITGNEYTLYVSDWGHNAILELKINSSSKEVMGSKILISEVPSPMGLVYSKVSETVSPSCLANSCGENQVCLPVGNSPSCACNSYDQRVNMPGGSCSIPPNFLLFGDMNGIRMVGIGTEDTSIQTIFEGGPYFSNYAGLVYHKDENSIYFSDVNEKAIFKYDMGTMQSSVFYEPNNSPVMDSLLIVNNRLYWSDYLGGNIASISLTDVSDIRVEISNLRQPRGLQYHDGSLYWTEWGDGARVAKAAPGRSTTTTLVSNGLEWPNALYLDTDNDMMYIGDGKTKTFTKCNLNGEDCNKLNNLDVTPEHIYAMSVIYPYLYYSDWNRGSITVVHLVSGTSKSVPVTMDVVMIVWLFRVRLPAHVHLVKFSSQMEKHARTWVKEDPSRCNVECGTNAECAHLTGTSTYECQCKAGYSGSSCQACGSNTFKWTLGPDGCESCPLGSVSTGEGQTQCQCPTNKYWNWQTKKCSDNATNKPGECPTSSLLRLECSSLNTCTDDGGCRAAKRCCGYSDCGDKCLDPVGLDVCVFDGAVYGIGEVFRPDHCTQCQCTDDKSRGDPRFGGAECEIKTCPILECVADMQILPPGECCKICDITGQALKFLNCPTEPITINLAADQRFYNNEITSILQVIDRRNLKREIAFEQKPIENIVHFNGNDQRHRVDVTASAINIDGEVDTVVCTYYIIVKDYQIPSLTCPENQVAVTKTGSAYGTWPRPRVTDNVRVASLDAKPKYFSLLNVGNHTIRYTAMDTAGNAADCTFEYVVMEQAIKECPAIPNIQNGAFDCNSDGGNNVCTRVCSSGFTLSSVVERTHTCSDGVWSPSFETSSAVGSSCLRQTPFKLRSHLLVKYNGCTPSTKLDYTKALLEDRLRSYLEHEPGIEGSATVSGCGQNINGKRDANTMNIEIILFAQYTSDSERDRNTQTMDAILNEIKSDIETGRFKLVVSDDGDGGQSIDRSDLAVTPVGDVEIGVCKPGELTTAIGCLKCPAGTMQRGNQCQNCPSATYQHSEAQTECLFCPEDLRGETQEGRFDESQCKVSADPPLLIIIIVVVVVVILLIIIIAVTVVCCKKRQSKEEPRVNKCGMDGAKIAVPNKAFDKSDDDVYAEIDEMGELPGDDINRQNDGVSDEQSNGKLPITLLYILISSSIGGLIILLTSILVCACACRRRRKGTHLISGDTTADILRIDNPGYDGEYSEIPADFIEKPDVQHPFLGKPNSAATEVESNRGEQFPHLQKVDPAAVEAAGNEYEGLPTPPPATNDYPKGK</sequence>
<feature type="domain" description="HYR" evidence="9">
    <location>
        <begin position="1266"/>
        <end position="1345"/>
    </location>
</feature>